<accession>A0A1I5DGK1</accession>
<sequence length="287" mass="33280">MKKTVCIILLLTLCVTAYSQNTILWKVSDTLNQKTSYIVGTFHQFGNSFVDSIPQIQKALLASELCVFESIDNTDSARNLINSRQATNQIESGLKKRDLKKLKTIAENWKVDLYKLKPLELRWKLQQEYQKEICKTVKPTDTWDHFDNYLIHIAKSNTIPVLGLETDSLQLEFITKENKNPNWKQERKTISKLIQELTTNKPNTNYCEFANKYRNFELDYKFEDPCPESILIKQRNSDWLNLIPDLLKTKNTFIAVGYAHLRNSCGLLEQLSQHGFLVEAVVLKSND</sequence>
<dbReference type="Pfam" id="PF01963">
    <property type="entry name" value="TraB_PrgY_gumN"/>
    <property type="match status" value="1"/>
</dbReference>
<dbReference type="InterPro" id="IPR047111">
    <property type="entry name" value="YbaP-like"/>
</dbReference>
<evidence type="ECO:0000256" key="1">
    <source>
        <dbReference type="SAM" id="SignalP"/>
    </source>
</evidence>
<keyword evidence="1" id="KW-0732">Signal</keyword>
<dbReference type="EMBL" id="FOVN01000008">
    <property type="protein sequence ID" value="SFN98332.1"/>
    <property type="molecule type" value="Genomic_DNA"/>
</dbReference>
<organism evidence="2 3">
    <name type="scientific">Bizionia echini</name>
    <dbReference type="NCBI Taxonomy" id="649333"/>
    <lineage>
        <taxon>Bacteria</taxon>
        <taxon>Pseudomonadati</taxon>
        <taxon>Bacteroidota</taxon>
        <taxon>Flavobacteriia</taxon>
        <taxon>Flavobacteriales</taxon>
        <taxon>Flavobacteriaceae</taxon>
        <taxon>Bizionia</taxon>
    </lineage>
</organism>
<feature type="signal peptide" evidence="1">
    <location>
        <begin position="1"/>
        <end position="19"/>
    </location>
</feature>
<keyword evidence="3" id="KW-1185">Reference proteome</keyword>
<dbReference type="RefSeq" id="WP_092209817.1">
    <property type="nucleotide sequence ID" value="NZ_FOVN01000008.1"/>
</dbReference>
<evidence type="ECO:0000313" key="2">
    <source>
        <dbReference type="EMBL" id="SFN98332.1"/>
    </source>
</evidence>
<dbReference type="CDD" id="cd14789">
    <property type="entry name" value="Tiki"/>
    <property type="match status" value="1"/>
</dbReference>
<protein>
    <submittedName>
        <fullName evidence="2">Uncharacterized conserved protein YbaP, TraB family</fullName>
    </submittedName>
</protein>
<dbReference type="PANTHER" id="PTHR40590">
    <property type="entry name" value="CYTOPLASMIC PROTEIN-RELATED"/>
    <property type="match status" value="1"/>
</dbReference>
<dbReference type="STRING" id="649333.SAMN04487989_10816"/>
<name>A0A1I5DGK1_9FLAO</name>
<proteinExistence type="predicted"/>
<dbReference type="AlphaFoldDB" id="A0A1I5DGK1"/>
<evidence type="ECO:0000313" key="3">
    <source>
        <dbReference type="Proteomes" id="UP000198705"/>
    </source>
</evidence>
<gene>
    <name evidence="2" type="ORF">SAMN04487989_10816</name>
</gene>
<dbReference type="PANTHER" id="PTHR40590:SF1">
    <property type="entry name" value="CYTOPLASMIC PROTEIN"/>
    <property type="match status" value="1"/>
</dbReference>
<dbReference type="OrthoDB" id="9798714at2"/>
<dbReference type="Proteomes" id="UP000198705">
    <property type="component" value="Unassembled WGS sequence"/>
</dbReference>
<feature type="chain" id="PRO_5011670776" evidence="1">
    <location>
        <begin position="20"/>
        <end position="287"/>
    </location>
</feature>
<reference evidence="3" key="1">
    <citation type="submission" date="2016-10" db="EMBL/GenBank/DDBJ databases">
        <authorList>
            <person name="Varghese N."/>
            <person name="Submissions S."/>
        </authorList>
    </citation>
    <scope>NUCLEOTIDE SEQUENCE [LARGE SCALE GENOMIC DNA]</scope>
    <source>
        <strain evidence="3">DSM 23925</strain>
    </source>
</reference>
<dbReference type="InterPro" id="IPR002816">
    <property type="entry name" value="TraB/PrgY/GumN_fam"/>
</dbReference>